<organism evidence="2 3">
    <name type="scientific">Ambrosia artemisiifolia</name>
    <name type="common">Common ragweed</name>
    <dbReference type="NCBI Taxonomy" id="4212"/>
    <lineage>
        <taxon>Eukaryota</taxon>
        <taxon>Viridiplantae</taxon>
        <taxon>Streptophyta</taxon>
        <taxon>Embryophyta</taxon>
        <taxon>Tracheophyta</taxon>
        <taxon>Spermatophyta</taxon>
        <taxon>Magnoliopsida</taxon>
        <taxon>eudicotyledons</taxon>
        <taxon>Gunneridae</taxon>
        <taxon>Pentapetalae</taxon>
        <taxon>asterids</taxon>
        <taxon>campanulids</taxon>
        <taxon>Asterales</taxon>
        <taxon>Asteraceae</taxon>
        <taxon>Asteroideae</taxon>
        <taxon>Heliantheae alliance</taxon>
        <taxon>Heliantheae</taxon>
        <taxon>Ambrosia</taxon>
    </lineage>
</organism>
<evidence type="ECO:0000313" key="2">
    <source>
        <dbReference type="EMBL" id="KAI7748391.1"/>
    </source>
</evidence>
<feature type="non-terminal residue" evidence="2">
    <location>
        <position position="346"/>
    </location>
</feature>
<protein>
    <submittedName>
        <fullName evidence="2">Uncharacterized protein</fullName>
    </submittedName>
</protein>
<keyword evidence="3" id="KW-1185">Reference proteome</keyword>
<dbReference type="Proteomes" id="UP001206925">
    <property type="component" value="Unassembled WGS sequence"/>
</dbReference>
<proteinExistence type="predicted"/>
<reference evidence="2" key="1">
    <citation type="submission" date="2022-06" db="EMBL/GenBank/DDBJ databases">
        <title>Uncovering the hologenomic basis of an extraordinary plant invasion.</title>
        <authorList>
            <person name="Bieker V.C."/>
            <person name="Martin M.D."/>
            <person name="Gilbert T."/>
            <person name="Hodgins K."/>
            <person name="Battlay P."/>
            <person name="Petersen B."/>
            <person name="Wilson J."/>
        </authorList>
    </citation>
    <scope>NUCLEOTIDE SEQUENCE</scope>
    <source>
        <strain evidence="2">AA19_3_7</strain>
        <tissue evidence="2">Leaf</tissue>
    </source>
</reference>
<name>A0AAD5GQ38_AMBAR</name>
<evidence type="ECO:0000313" key="3">
    <source>
        <dbReference type="Proteomes" id="UP001206925"/>
    </source>
</evidence>
<feature type="region of interest" description="Disordered" evidence="1">
    <location>
        <begin position="133"/>
        <end position="158"/>
    </location>
</feature>
<comment type="caution">
    <text evidence="2">The sequence shown here is derived from an EMBL/GenBank/DDBJ whole genome shotgun (WGS) entry which is preliminary data.</text>
</comment>
<evidence type="ECO:0000256" key="1">
    <source>
        <dbReference type="SAM" id="MobiDB-lite"/>
    </source>
</evidence>
<dbReference type="EMBL" id="JAMZMK010006535">
    <property type="protein sequence ID" value="KAI7748391.1"/>
    <property type="molecule type" value="Genomic_DNA"/>
</dbReference>
<accession>A0AAD5GQ38</accession>
<sequence>INCQSLNENTRLTANFQTLLEWEKVYKVSKDFAPEIDLGRPGVKLVTKKSKKPTVEKLKPKLISVDERPNPTKRPRLDFDPNGLDLFGLDSLLGLNNQVLREGQEKEQGTIAEMADVEMGQGNSIQNEEAKRIDLNSQPESSESSKNPGNEITDDAPDVSHEKTIHNEVEETVSLAVLDGHVFDGDPDVVIASKFARLRTVLKYWWAALKAKEWDELLEMQSEIDRWRANFVSAEEFQEFELLVTKLQGLSIGVNSDRWTWAHNSDATKRKVVASADDGGRFKVIHVGVGGDGYYDGLARWWWMWLTQTGVLEREVLAVSTDRWCLLARHTCRRTSTKDDELETED</sequence>
<feature type="compositionally biased region" description="Polar residues" evidence="1">
    <location>
        <begin position="135"/>
        <end position="150"/>
    </location>
</feature>
<gene>
    <name evidence="2" type="ORF">M8C21_013509</name>
</gene>
<dbReference type="AlphaFoldDB" id="A0AAD5GQ38"/>